<dbReference type="GO" id="GO:0006508">
    <property type="term" value="P:proteolysis"/>
    <property type="evidence" value="ECO:0007669"/>
    <property type="project" value="UniProtKB-KW"/>
</dbReference>
<evidence type="ECO:0000256" key="3">
    <source>
        <dbReference type="ARBA" id="ARBA00022670"/>
    </source>
</evidence>
<dbReference type="OrthoDB" id="9807329at2"/>
<dbReference type="Pfam" id="PF02016">
    <property type="entry name" value="Peptidase_S66"/>
    <property type="match status" value="1"/>
</dbReference>
<dbReference type="GO" id="GO:0004180">
    <property type="term" value="F:carboxypeptidase activity"/>
    <property type="evidence" value="ECO:0007669"/>
    <property type="project" value="UniProtKB-KW"/>
</dbReference>
<organism evidence="9 10">
    <name type="scientific">Nocardioides dokdonensis FR1436</name>
    <dbReference type="NCBI Taxonomy" id="1300347"/>
    <lineage>
        <taxon>Bacteria</taxon>
        <taxon>Bacillati</taxon>
        <taxon>Actinomycetota</taxon>
        <taxon>Actinomycetes</taxon>
        <taxon>Propionibacteriales</taxon>
        <taxon>Nocardioidaceae</taxon>
        <taxon>Nocardioides</taxon>
    </lineage>
</organism>
<dbReference type="STRING" id="1300347.I601_2444"/>
<dbReference type="InterPro" id="IPR027461">
    <property type="entry name" value="Carboxypeptidase_A_C_sf"/>
</dbReference>
<protein>
    <submittedName>
        <fullName evidence="9">Microcin C7 self-immunity protein MccF</fullName>
    </submittedName>
</protein>
<keyword evidence="4" id="KW-0378">Hydrolase</keyword>
<dbReference type="SUPFAM" id="SSF52317">
    <property type="entry name" value="Class I glutamine amidotransferase-like"/>
    <property type="match status" value="1"/>
</dbReference>
<dbReference type="InterPro" id="IPR040449">
    <property type="entry name" value="Peptidase_S66_N"/>
</dbReference>
<evidence type="ECO:0000259" key="7">
    <source>
        <dbReference type="Pfam" id="PF02016"/>
    </source>
</evidence>
<reference evidence="9 10" key="1">
    <citation type="submission" date="2016-03" db="EMBL/GenBank/DDBJ databases">
        <title>Complete genome sequence of a soil Actinobacterium, Nocardioides dokdonensis FR1436.</title>
        <authorList>
            <person name="Kwon S.-K."/>
            <person name="Kim K."/>
            <person name="Kim J.F."/>
        </authorList>
    </citation>
    <scope>NUCLEOTIDE SEQUENCE [LARGE SCALE GENOMIC DNA]</scope>
    <source>
        <strain evidence="9 10">FR1436</strain>
    </source>
</reference>
<comment type="similarity">
    <text evidence="1">Belongs to the peptidase S66 family.</text>
</comment>
<keyword evidence="5" id="KW-0720">Serine protease</keyword>
<evidence type="ECO:0000313" key="9">
    <source>
        <dbReference type="EMBL" id="ANH38862.1"/>
    </source>
</evidence>
<dbReference type="InterPro" id="IPR003507">
    <property type="entry name" value="S66_fam"/>
</dbReference>
<name>A0A1A9GMF9_9ACTN</name>
<dbReference type="Pfam" id="PF17676">
    <property type="entry name" value="Peptidase_S66C"/>
    <property type="match status" value="1"/>
</dbReference>
<gene>
    <name evidence="9" type="primary">mccF</name>
    <name evidence="9" type="ORF">I601_2444</name>
</gene>
<dbReference type="AlphaFoldDB" id="A0A1A9GMF9"/>
<dbReference type="PIRSF" id="PIRSF028757">
    <property type="entry name" value="LD-carboxypeptidase"/>
    <property type="match status" value="1"/>
</dbReference>
<proteinExistence type="inferred from homology"/>
<accession>A0A1A9GMF9</accession>
<dbReference type="InterPro" id="IPR040921">
    <property type="entry name" value="Peptidase_S66C"/>
</dbReference>
<evidence type="ECO:0000256" key="1">
    <source>
        <dbReference type="ARBA" id="ARBA00010233"/>
    </source>
</evidence>
<dbReference type="KEGG" id="ndk:I601_2444"/>
<dbReference type="PANTHER" id="PTHR30237">
    <property type="entry name" value="MURAMOYLTETRAPEPTIDE CARBOXYPEPTIDASE"/>
    <property type="match status" value="1"/>
</dbReference>
<dbReference type="InterPro" id="IPR027478">
    <property type="entry name" value="LdcA_N"/>
</dbReference>
<keyword evidence="3" id="KW-0645">Protease</keyword>
<keyword evidence="2" id="KW-0121">Carboxypeptidase</keyword>
<evidence type="ECO:0000256" key="6">
    <source>
        <dbReference type="SAM" id="MobiDB-lite"/>
    </source>
</evidence>
<dbReference type="RefSeq" id="WP_068109972.1">
    <property type="nucleotide sequence ID" value="NZ_CP015079.1"/>
</dbReference>
<dbReference type="PANTHER" id="PTHR30237:SF2">
    <property type="entry name" value="MUREIN TETRAPEPTIDE CARBOXYPEPTIDASE"/>
    <property type="match status" value="1"/>
</dbReference>
<evidence type="ECO:0000256" key="4">
    <source>
        <dbReference type="ARBA" id="ARBA00022801"/>
    </source>
</evidence>
<dbReference type="PATRIC" id="fig|1300347.3.peg.2437"/>
<dbReference type="Gene3D" id="3.50.30.60">
    <property type="entry name" value="LD-carboxypeptidase A C-terminal domain-like"/>
    <property type="match status" value="1"/>
</dbReference>
<dbReference type="GO" id="GO:0008236">
    <property type="term" value="F:serine-type peptidase activity"/>
    <property type="evidence" value="ECO:0007669"/>
    <property type="project" value="UniProtKB-KW"/>
</dbReference>
<dbReference type="CDD" id="cd07062">
    <property type="entry name" value="Peptidase_S66_mccF_like"/>
    <property type="match status" value="1"/>
</dbReference>
<dbReference type="Proteomes" id="UP000077868">
    <property type="component" value="Chromosome"/>
</dbReference>
<evidence type="ECO:0000313" key="10">
    <source>
        <dbReference type="Proteomes" id="UP000077868"/>
    </source>
</evidence>
<sequence length="349" mass="37040">MTSPQSATAVRFPRPLRPGDTIGVTAPSDGVATPLVPRLDLACDQLRGRGYEVRRGQVLTTPDGGVAGTAARRAAELTAMLCDPDVRAVVPPWGGELAIQVLDHLDWDALAAAEPTWLVGWSDLTTLMVPLLTRLGWASLHGGNLMDTPYRQPDGLAHWLDVLETEPGEAVLQSSPGRHRTGGFDDWEVEPGLTEQRLEATGSWEVAGGGGLDLTGRLVGGCIEVLGPLVGTPYADVAGWGRSQHEEGLVIYLEAAEHGAFDVCRALHGMRMAGWFEEAEAVLIGRTSAPDATGLTQREAVLDALGPLEVPVVLDVDLGHVPPNLSLVNGASCRVVVDGRRSEITQTWG</sequence>
<feature type="region of interest" description="Disordered" evidence="6">
    <location>
        <begin position="1"/>
        <end position="29"/>
    </location>
</feature>
<dbReference type="SUPFAM" id="SSF141986">
    <property type="entry name" value="LD-carboxypeptidase A C-terminal domain-like"/>
    <property type="match status" value="1"/>
</dbReference>
<evidence type="ECO:0000259" key="8">
    <source>
        <dbReference type="Pfam" id="PF17676"/>
    </source>
</evidence>
<dbReference type="InterPro" id="IPR029062">
    <property type="entry name" value="Class_I_gatase-like"/>
</dbReference>
<feature type="domain" description="LD-carboxypeptidase N-terminal" evidence="7">
    <location>
        <begin position="22"/>
        <end position="142"/>
    </location>
</feature>
<feature type="domain" description="LD-carboxypeptidase C-terminal" evidence="8">
    <location>
        <begin position="215"/>
        <end position="335"/>
    </location>
</feature>
<evidence type="ECO:0000256" key="5">
    <source>
        <dbReference type="ARBA" id="ARBA00022825"/>
    </source>
</evidence>
<dbReference type="Gene3D" id="3.40.50.10740">
    <property type="entry name" value="Class I glutamine amidotransferase-like"/>
    <property type="match status" value="1"/>
</dbReference>
<keyword evidence="10" id="KW-1185">Reference proteome</keyword>
<evidence type="ECO:0000256" key="2">
    <source>
        <dbReference type="ARBA" id="ARBA00022645"/>
    </source>
</evidence>
<dbReference type="EMBL" id="CP015079">
    <property type="protein sequence ID" value="ANH38862.1"/>
    <property type="molecule type" value="Genomic_DNA"/>
</dbReference>